<dbReference type="SUPFAM" id="SSF53098">
    <property type="entry name" value="Ribonuclease H-like"/>
    <property type="match status" value="1"/>
</dbReference>
<feature type="compositionally biased region" description="Low complexity" evidence="6">
    <location>
        <begin position="96"/>
        <end position="114"/>
    </location>
</feature>
<evidence type="ECO:0000256" key="5">
    <source>
        <dbReference type="ARBA" id="ARBA00023242"/>
    </source>
</evidence>
<dbReference type="HOGENOM" id="CLU_009123_4_4_1"/>
<evidence type="ECO:0000256" key="1">
    <source>
        <dbReference type="ARBA" id="ARBA00004123"/>
    </source>
</evidence>
<reference evidence="8 9" key="1">
    <citation type="submission" date="2014-06" db="EMBL/GenBank/DDBJ databases">
        <title>Evolutionary Origins and Diversification of the Mycorrhizal Mutualists.</title>
        <authorList>
            <consortium name="DOE Joint Genome Institute"/>
            <consortium name="Mycorrhizal Genomics Consortium"/>
            <person name="Kohler A."/>
            <person name="Kuo A."/>
            <person name="Nagy L.G."/>
            <person name="Floudas D."/>
            <person name="Copeland A."/>
            <person name="Barry K.W."/>
            <person name="Cichocki N."/>
            <person name="Veneault-Fourrey C."/>
            <person name="LaButti K."/>
            <person name="Lindquist E.A."/>
            <person name="Lipzen A."/>
            <person name="Lundell T."/>
            <person name="Morin E."/>
            <person name="Murat C."/>
            <person name="Riley R."/>
            <person name="Ohm R."/>
            <person name="Sun H."/>
            <person name="Tunlid A."/>
            <person name="Henrissat B."/>
            <person name="Grigoriev I.V."/>
            <person name="Hibbett D.S."/>
            <person name="Martin F."/>
        </authorList>
    </citation>
    <scope>NUCLEOTIDE SEQUENCE [LARGE SCALE GENOMIC DNA]</scope>
    <source>
        <strain evidence="8 9">SS14</strain>
    </source>
</reference>
<evidence type="ECO:0000256" key="3">
    <source>
        <dbReference type="ARBA" id="ARBA00022771"/>
    </source>
</evidence>
<dbReference type="InterPro" id="IPR052035">
    <property type="entry name" value="ZnF_BED_domain_contain"/>
</dbReference>
<evidence type="ECO:0000313" key="9">
    <source>
        <dbReference type="Proteomes" id="UP000054279"/>
    </source>
</evidence>
<protein>
    <recommendedName>
        <fullName evidence="7">HAT C-terminal dimerisation domain-containing protein</fullName>
    </recommendedName>
</protein>
<dbReference type="PANTHER" id="PTHR46481:SF10">
    <property type="entry name" value="ZINC FINGER BED DOMAIN-CONTAINING PROTEIN 39"/>
    <property type="match status" value="1"/>
</dbReference>
<evidence type="ECO:0000256" key="2">
    <source>
        <dbReference type="ARBA" id="ARBA00022723"/>
    </source>
</evidence>
<evidence type="ECO:0000313" key="8">
    <source>
        <dbReference type="EMBL" id="KIJ36212.1"/>
    </source>
</evidence>
<dbReference type="InterPro" id="IPR008906">
    <property type="entry name" value="HATC_C_dom"/>
</dbReference>
<comment type="subcellular location">
    <subcellularLocation>
        <location evidence="1">Nucleus</location>
    </subcellularLocation>
</comment>
<evidence type="ECO:0000259" key="7">
    <source>
        <dbReference type="Pfam" id="PF05699"/>
    </source>
</evidence>
<keyword evidence="9" id="KW-1185">Reference proteome</keyword>
<dbReference type="AlphaFoldDB" id="A0A0C9V383"/>
<dbReference type="Pfam" id="PF05699">
    <property type="entry name" value="Dimer_Tnp_hAT"/>
    <property type="match status" value="1"/>
</dbReference>
<name>A0A0C9V383_SPHS4</name>
<feature type="region of interest" description="Disordered" evidence="6">
    <location>
        <begin position="96"/>
        <end position="120"/>
    </location>
</feature>
<accession>A0A0C9V383</accession>
<keyword evidence="4" id="KW-0862">Zinc</keyword>
<dbReference type="OrthoDB" id="2976890at2759"/>
<dbReference type="GO" id="GO:0046983">
    <property type="term" value="F:protein dimerization activity"/>
    <property type="evidence" value="ECO:0007669"/>
    <property type="project" value="InterPro"/>
</dbReference>
<dbReference type="InterPro" id="IPR012337">
    <property type="entry name" value="RNaseH-like_sf"/>
</dbReference>
<gene>
    <name evidence="8" type="ORF">M422DRAFT_261543</name>
</gene>
<dbReference type="Proteomes" id="UP000054279">
    <property type="component" value="Unassembled WGS sequence"/>
</dbReference>
<keyword evidence="5" id="KW-0539">Nucleus</keyword>
<proteinExistence type="predicted"/>
<evidence type="ECO:0000256" key="6">
    <source>
        <dbReference type="SAM" id="MobiDB-lite"/>
    </source>
</evidence>
<keyword evidence="2" id="KW-0479">Metal-binding</keyword>
<sequence>MTKNKEDTAQPQKPDSPRTNIDALWAHFLSEPPPATLSLKDLNNVGTACDKAWSHNPRINYKGLSEDHISEAEFLEHIEDRKRDLESHYAVHYAGQVSSSTKLSQPSPSTSSVLHRTSSNLTSSPEKINFTARYAIRRPAAERNELEEYFRLMPEVWEECNPVTWWGARHAQFPNLSRLARDVMSIPGSAVAVERIFSSGRDVISLRRARLKPDTIRTLMLVKQRLKLARVVVKEVLEND</sequence>
<organism evidence="8 9">
    <name type="scientific">Sphaerobolus stellatus (strain SS14)</name>
    <dbReference type="NCBI Taxonomy" id="990650"/>
    <lineage>
        <taxon>Eukaryota</taxon>
        <taxon>Fungi</taxon>
        <taxon>Dikarya</taxon>
        <taxon>Basidiomycota</taxon>
        <taxon>Agaricomycotina</taxon>
        <taxon>Agaricomycetes</taxon>
        <taxon>Phallomycetidae</taxon>
        <taxon>Geastrales</taxon>
        <taxon>Sphaerobolaceae</taxon>
        <taxon>Sphaerobolus</taxon>
    </lineage>
</organism>
<dbReference type="GO" id="GO:0005634">
    <property type="term" value="C:nucleus"/>
    <property type="evidence" value="ECO:0007669"/>
    <property type="project" value="UniProtKB-SubCell"/>
</dbReference>
<dbReference type="PANTHER" id="PTHR46481">
    <property type="entry name" value="ZINC FINGER BED DOMAIN-CONTAINING PROTEIN 4"/>
    <property type="match status" value="1"/>
</dbReference>
<evidence type="ECO:0000256" key="4">
    <source>
        <dbReference type="ARBA" id="ARBA00022833"/>
    </source>
</evidence>
<feature type="domain" description="HAT C-terminal dimerisation" evidence="7">
    <location>
        <begin position="145"/>
        <end position="225"/>
    </location>
</feature>
<dbReference type="GO" id="GO:0008270">
    <property type="term" value="F:zinc ion binding"/>
    <property type="evidence" value="ECO:0007669"/>
    <property type="project" value="UniProtKB-KW"/>
</dbReference>
<dbReference type="EMBL" id="KN837181">
    <property type="protein sequence ID" value="KIJ36212.1"/>
    <property type="molecule type" value="Genomic_DNA"/>
</dbReference>
<keyword evidence="3" id="KW-0863">Zinc-finger</keyword>